<evidence type="ECO:0000313" key="1">
    <source>
        <dbReference type="EMBL" id="CAF0843057.1"/>
    </source>
</evidence>
<keyword evidence="3" id="KW-1185">Reference proteome</keyword>
<dbReference type="GO" id="GO:0004497">
    <property type="term" value="F:monooxygenase activity"/>
    <property type="evidence" value="ECO:0007669"/>
    <property type="project" value="InterPro"/>
</dbReference>
<dbReference type="Proteomes" id="UP000663877">
    <property type="component" value="Unassembled WGS sequence"/>
</dbReference>
<protein>
    <submittedName>
        <fullName evidence="1">Uncharacterized protein</fullName>
    </submittedName>
</protein>
<sequence length="107" mass="12287">MPKYPKIQQKIKNELTEHNLINEAQLTQDILDSLYVYMPFGGSHRACIDQDLAFFGLKPAIISLMQRVSFEDSVDATNNSGKYIQRLTCFPEHLAVRIRIDTDKKSN</sequence>
<dbReference type="SUPFAM" id="SSF48264">
    <property type="entry name" value="Cytochrome P450"/>
    <property type="match status" value="1"/>
</dbReference>
<proteinExistence type="predicted"/>
<dbReference type="OrthoDB" id="10359055at2759"/>
<dbReference type="GO" id="GO:0005506">
    <property type="term" value="F:iron ion binding"/>
    <property type="evidence" value="ECO:0007669"/>
    <property type="project" value="InterPro"/>
</dbReference>
<dbReference type="EMBL" id="CAJNOM010000168">
    <property type="protein sequence ID" value="CAF1172337.1"/>
    <property type="molecule type" value="Genomic_DNA"/>
</dbReference>
<evidence type="ECO:0000313" key="4">
    <source>
        <dbReference type="Proteomes" id="UP000663877"/>
    </source>
</evidence>
<organism evidence="1 4">
    <name type="scientific">Adineta steineri</name>
    <dbReference type="NCBI Taxonomy" id="433720"/>
    <lineage>
        <taxon>Eukaryota</taxon>
        <taxon>Metazoa</taxon>
        <taxon>Spiralia</taxon>
        <taxon>Gnathifera</taxon>
        <taxon>Rotifera</taxon>
        <taxon>Eurotatoria</taxon>
        <taxon>Bdelloidea</taxon>
        <taxon>Adinetida</taxon>
        <taxon>Adinetidae</taxon>
        <taxon>Adineta</taxon>
    </lineage>
</organism>
<accession>A0A813VGK4</accession>
<name>A0A813VGK4_9BILA</name>
<comment type="caution">
    <text evidence="1">The sequence shown here is derived from an EMBL/GenBank/DDBJ whole genome shotgun (WGS) entry which is preliminary data.</text>
</comment>
<dbReference type="InterPro" id="IPR036396">
    <property type="entry name" value="Cyt_P450_sf"/>
</dbReference>
<dbReference type="Proteomes" id="UP000663832">
    <property type="component" value="Unassembled WGS sequence"/>
</dbReference>
<dbReference type="AlphaFoldDB" id="A0A813VGK4"/>
<evidence type="ECO:0000313" key="2">
    <source>
        <dbReference type="EMBL" id="CAF1172337.1"/>
    </source>
</evidence>
<dbReference type="GO" id="GO:0020037">
    <property type="term" value="F:heme binding"/>
    <property type="evidence" value="ECO:0007669"/>
    <property type="project" value="InterPro"/>
</dbReference>
<reference evidence="1" key="1">
    <citation type="submission" date="2021-02" db="EMBL/GenBank/DDBJ databases">
        <authorList>
            <person name="Nowell W R."/>
        </authorList>
    </citation>
    <scope>NUCLEOTIDE SEQUENCE</scope>
</reference>
<dbReference type="Gene3D" id="1.10.630.10">
    <property type="entry name" value="Cytochrome P450"/>
    <property type="match status" value="1"/>
</dbReference>
<dbReference type="EMBL" id="CAJNOI010000022">
    <property type="protein sequence ID" value="CAF0843057.1"/>
    <property type="molecule type" value="Genomic_DNA"/>
</dbReference>
<gene>
    <name evidence="1" type="ORF">BJG266_LOCUS7419</name>
    <name evidence="2" type="ORF">QVE165_LOCUS24193</name>
</gene>
<evidence type="ECO:0000313" key="3">
    <source>
        <dbReference type="Proteomes" id="UP000663832"/>
    </source>
</evidence>
<dbReference type="GO" id="GO:0016705">
    <property type="term" value="F:oxidoreductase activity, acting on paired donors, with incorporation or reduction of molecular oxygen"/>
    <property type="evidence" value="ECO:0007669"/>
    <property type="project" value="InterPro"/>
</dbReference>